<keyword evidence="8" id="KW-1185">Reference proteome</keyword>
<comment type="subcellular location">
    <subcellularLocation>
        <location evidence="1">Cell membrane</location>
        <topology evidence="1">Multi-pass membrane protein</topology>
    </subcellularLocation>
</comment>
<evidence type="ECO:0000256" key="1">
    <source>
        <dbReference type="ARBA" id="ARBA00004651"/>
    </source>
</evidence>
<keyword evidence="2" id="KW-1003">Cell membrane</keyword>
<feature type="transmembrane region" description="Helical" evidence="6">
    <location>
        <begin position="21"/>
        <end position="42"/>
    </location>
</feature>
<dbReference type="PANTHER" id="PTHR33529">
    <property type="entry name" value="SLR0882 PROTEIN-RELATED"/>
    <property type="match status" value="1"/>
</dbReference>
<comment type="caution">
    <text evidence="7">The sequence shown here is derived from an EMBL/GenBank/DDBJ whole genome shotgun (WGS) entry which is preliminary data.</text>
</comment>
<reference evidence="7 8" key="1">
    <citation type="journal article" date="2016" name="PLoS ONE">
        <title>Whole-Genome Sequence Analysis of Bombella intestini LMG 28161T, a Novel Acetic Acid Bacterium Isolated from the Crop of a Red-Tailed Bumble Bee, Bombus lapidarius.</title>
        <authorList>
            <person name="Li L."/>
            <person name="Illeghems K."/>
            <person name="Van Kerrebroeck S."/>
            <person name="Borremans W."/>
            <person name="Cleenwerck I."/>
            <person name="Smagghe G."/>
            <person name="De Vuyst L."/>
            <person name="Vandamme P."/>
        </authorList>
    </citation>
    <scope>NUCLEOTIDE SEQUENCE [LARGE SCALE GENOMIC DNA]</scope>
    <source>
        <strain evidence="7 8">R-52487</strain>
    </source>
</reference>
<dbReference type="AlphaFoldDB" id="A0A1S8GRS4"/>
<evidence type="ECO:0000313" key="8">
    <source>
        <dbReference type="Proteomes" id="UP000200980"/>
    </source>
</evidence>
<evidence type="ECO:0000256" key="6">
    <source>
        <dbReference type="SAM" id="Phobius"/>
    </source>
</evidence>
<feature type="transmembrane region" description="Helical" evidence="6">
    <location>
        <begin position="349"/>
        <end position="370"/>
    </location>
</feature>
<evidence type="ECO:0000256" key="2">
    <source>
        <dbReference type="ARBA" id="ARBA00022475"/>
    </source>
</evidence>
<evidence type="ECO:0000256" key="3">
    <source>
        <dbReference type="ARBA" id="ARBA00022692"/>
    </source>
</evidence>
<evidence type="ECO:0008006" key="9">
    <source>
        <dbReference type="Google" id="ProtNLM"/>
    </source>
</evidence>
<dbReference type="Pfam" id="PF03739">
    <property type="entry name" value="LptF_LptG"/>
    <property type="match status" value="1"/>
</dbReference>
<dbReference type="EMBL" id="JATM01000001">
    <property type="protein sequence ID" value="OOL19731.1"/>
    <property type="molecule type" value="Genomic_DNA"/>
</dbReference>
<evidence type="ECO:0000256" key="5">
    <source>
        <dbReference type="ARBA" id="ARBA00023136"/>
    </source>
</evidence>
<evidence type="ECO:0000256" key="4">
    <source>
        <dbReference type="ARBA" id="ARBA00022989"/>
    </source>
</evidence>
<evidence type="ECO:0000313" key="7">
    <source>
        <dbReference type="EMBL" id="OOL19731.1"/>
    </source>
</evidence>
<name>A0A1S8GRS4_9PROT</name>
<keyword evidence="3 6" id="KW-0812">Transmembrane</keyword>
<keyword evidence="4 6" id="KW-1133">Transmembrane helix</keyword>
<feature type="transmembrane region" description="Helical" evidence="6">
    <location>
        <begin position="109"/>
        <end position="127"/>
    </location>
</feature>
<dbReference type="GO" id="GO:0043190">
    <property type="term" value="C:ATP-binding cassette (ABC) transporter complex"/>
    <property type="evidence" value="ECO:0007669"/>
    <property type="project" value="TreeGrafter"/>
</dbReference>
<feature type="transmembrane region" description="Helical" evidence="6">
    <location>
        <begin position="292"/>
        <end position="311"/>
    </location>
</feature>
<accession>A0A1S8GRS4</accession>
<dbReference type="OrthoDB" id="7057792at2"/>
<gene>
    <name evidence="7" type="ORF">AL01_01860</name>
</gene>
<sequence>MLIRSNLPTLDRYLLRQMVPPFAVALGTMLVTLLLERLLTLFNHLASSGSSIATLITLLSDLLPHYMGLALPAALCIAIFMTVNRMSEHNEIDVLCAAHISLLRISQPYIKVGAILAVLSLLLYGYIQPIARYDYREGFYFAKHTGWAPHLQSGMFASTSSSTMLTADRVDHGGSHLKNIFIRNLKENGNIELITAPRGLLTLSERDQATQLDLWDGQVVHLNKPAIPDNHATIIHFEHIARVIERSKNRRSFRSRGDDEREMTTPELFQALRHGSPRLPYIVLRSEMDFRLARAIGIMFIPLLAIAFAIGRKRRKSVIGQITLALILVGFNEVLLFGHSMASSGKMSVWLAIWVPETLFCLGCTAALLARSQVSWRNRKPTLLNKASS</sequence>
<dbReference type="GO" id="GO:0015920">
    <property type="term" value="P:lipopolysaccharide transport"/>
    <property type="evidence" value="ECO:0007669"/>
    <property type="project" value="TreeGrafter"/>
</dbReference>
<dbReference type="Proteomes" id="UP000200980">
    <property type="component" value="Unassembled WGS sequence"/>
</dbReference>
<feature type="transmembrane region" description="Helical" evidence="6">
    <location>
        <begin position="318"/>
        <end position="337"/>
    </location>
</feature>
<dbReference type="InterPro" id="IPR005495">
    <property type="entry name" value="LptG/LptF_permease"/>
</dbReference>
<organism evidence="7 8">
    <name type="scientific">Bombella intestini</name>
    <dbReference type="NCBI Taxonomy" id="1539051"/>
    <lineage>
        <taxon>Bacteria</taxon>
        <taxon>Pseudomonadati</taxon>
        <taxon>Pseudomonadota</taxon>
        <taxon>Alphaproteobacteria</taxon>
        <taxon>Acetobacterales</taxon>
        <taxon>Acetobacteraceae</taxon>
        <taxon>Bombella</taxon>
    </lineage>
</organism>
<keyword evidence="5 6" id="KW-0472">Membrane</keyword>
<dbReference type="RefSeq" id="WP_077395555.1">
    <property type="nucleotide sequence ID" value="NZ_JATM01000001.1"/>
</dbReference>
<dbReference type="STRING" id="1539051.AL01_01860"/>
<proteinExistence type="predicted"/>
<dbReference type="PANTHER" id="PTHR33529:SF6">
    <property type="entry name" value="YJGP_YJGQ FAMILY PERMEASE"/>
    <property type="match status" value="1"/>
</dbReference>
<protein>
    <recommendedName>
        <fullName evidence="9">Transporter</fullName>
    </recommendedName>
</protein>
<feature type="transmembrane region" description="Helical" evidence="6">
    <location>
        <begin position="62"/>
        <end position="83"/>
    </location>
</feature>